<organism evidence="2 3">
    <name type="scientific">Sinocyclocheilus anshuiensis</name>
    <dbReference type="NCBI Taxonomy" id="1608454"/>
    <lineage>
        <taxon>Eukaryota</taxon>
        <taxon>Metazoa</taxon>
        <taxon>Chordata</taxon>
        <taxon>Craniata</taxon>
        <taxon>Vertebrata</taxon>
        <taxon>Euteleostomi</taxon>
        <taxon>Actinopterygii</taxon>
        <taxon>Neopterygii</taxon>
        <taxon>Teleostei</taxon>
        <taxon>Ostariophysi</taxon>
        <taxon>Cypriniformes</taxon>
        <taxon>Cyprinidae</taxon>
        <taxon>Cyprininae</taxon>
        <taxon>Sinocyclocheilus</taxon>
    </lineage>
</organism>
<feature type="region of interest" description="Disordered" evidence="1">
    <location>
        <begin position="1"/>
        <end position="57"/>
    </location>
</feature>
<evidence type="ECO:0000313" key="3">
    <source>
        <dbReference type="Proteomes" id="UP000472260"/>
    </source>
</evidence>
<reference evidence="2" key="1">
    <citation type="submission" date="2025-08" db="UniProtKB">
        <authorList>
            <consortium name="Ensembl"/>
        </authorList>
    </citation>
    <scope>IDENTIFICATION</scope>
</reference>
<dbReference type="Proteomes" id="UP000472260">
    <property type="component" value="Unassembled WGS sequence"/>
</dbReference>
<dbReference type="Ensembl" id="ENSSANT00000071167.1">
    <property type="protein sequence ID" value="ENSSANP00000066959.1"/>
    <property type="gene ID" value="ENSSANG00000033372.1"/>
</dbReference>
<reference evidence="2" key="2">
    <citation type="submission" date="2025-09" db="UniProtKB">
        <authorList>
            <consortium name="Ensembl"/>
        </authorList>
    </citation>
    <scope>IDENTIFICATION</scope>
</reference>
<proteinExistence type="predicted"/>
<feature type="compositionally biased region" description="Basic and acidic residues" evidence="1">
    <location>
        <begin position="41"/>
        <end position="52"/>
    </location>
</feature>
<feature type="compositionally biased region" description="Basic residues" evidence="1">
    <location>
        <begin position="24"/>
        <end position="40"/>
    </location>
</feature>
<sequence length="219" mass="25457">NKTRNDTKQNKKQETKQNKTQNNKTKHKQQKNKKQNKTKNKKQETKQNETKRNKTTAIVPVDELDEFLQTPEAAFKAAHDEASERSSLTFELVVQILQKDPDDLHQRENQLSCVLPQRSHEGLDQRECWDICRFAEGPVIRAEGSGERAVTQSDDEVHTPQERNHVIDLQVKEVPLEQTLLVIVNEDAARRRTRGILRTVERLWRKTETHEISVIPVTD</sequence>
<dbReference type="AlphaFoldDB" id="A0A671QAA7"/>
<accession>A0A671QAA7</accession>
<evidence type="ECO:0000256" key="1">
    <source>
        <dbReference type="SAM" id="MobiDB-lite"/>
    </source>
</evidence>
<name>A0A671QAA7_9TELE</name>
<feature type="compositionally biased region" description="Basic and acidic residues" evidence="1">
    <location>
        <begin position="1"/>
        <end position="17"/>
    </location>
</feature>
<keyword evidence="3" id="KW-1185">Reference proteome</keyword>
<evidence type="ECO:0000313" key="2">
    <source>
        <dbReference type="Ensembl" id="ENSSANP00000066959.1"/>
    </source>
</evidence>
<protein>
    <submittedName>
        <fullName evidence="2">Uncharacterized protein</fullName>
    </submittedName>
</protein>